<dbReference type="RefSeq" id="WP_029779023.1">
    <property type="nucleotide sequence ID" value="NZ_AYGX02000166.1"/>
</dbReference>
<evidence type="ECO:0000256" key="3">
    <source>
        <dbReference type="ARBA" id="ARBA00023002"/>
    </source>
</evidence>
<reference evidence="8 9" key="1">
    <citation type="journal article" date="2015" name="Genome Announc.">
        <title>Expanding the biotechnology potential of lactobacilli through comparative genomics of 213 strains and associated genera.</title>
        <authorList>
            <person name="Sun Z."/>
            <person name="Harris H.M."/>
            <person name="McCann A."/>
            <person name="Guo C."/>
            <person name="Argimon S."/>
            <person name="Zhang W."/>
            <person name="Yang X."/>
            <person name="Jeffery I.B."/>
            <person name="Cooney J.C."/>
            <person name="Kagawa T.F."/>
            <person name="Liu W."/>
            <person name="Song Y."/>
            <person name="Salvetti E."/>
            <person name="Wrobel A."/>
            <person name="Rasinkangas P."/>
            <person name="Parkhill J."/>
            <person name="Rea M.C."/>
            <person name="O'Sullivan O."/>
            <person name="Ritari J."/>
            <person name="Douillard F.P."/>
            <person name="Paul Ross R."/>
            <person name="Yang R."/>
            <person name="Briner A.E."/>
            <person name="Felis G.E."/>
            <person name="de Vos W.M."/>
            <person name="Barrangou R."/>
            <person name="Klaenhammer T.R."/>
            <person name="Caufield P.W."/>
            <person name="Cui Y."/>
            <person name="Zhang H."/>
            <person name="O'Toole P.W."/>
        </authorList>
    </citation>
    <scope>NUCLEOTIDE SEQUENCE [LARGE SCALE GENOMIC DNA]</scope>
    <source>
        <strain evidence="8 9">DSM 21115</strain>
    </source>
</reference>
<dbReference type="InterPro" id="IPR003680">
    <property type="entry name" value="Flavodoxin_fold"/>
</dbReference>
<dbReference type="InterPro" id="IPR029039">
    <property type="entry name" value="Flavoprotein-like_sf"/>
</dbReference>
<evidence type="ECO:0000256" key="5">
    <source>
        <dbReference type="ARBA" id="ARBA00048542"/>
    </source>
</evidence>
<comment type="caution">
    <text evidence="8">The sequence shown here is derived from an EMBL/GenBank/DDBJ whole genome shotgun (WGS) entry which is preliminary data.</text>
</comment>
<evidence type="ECO:0000259" key="7">
    <source>
        <dbReference type="Pfam" id="PF02525"/>
    </source>
</evidence>
<organism evidence="8 9">
    <name type="scientific">Lactiplantibacillus fabifermentans DSM 21115</name>
    <dbReference type="NCBI Taxonomy" id="1413187"/>
    <lineage>
        <taxon>Bacteria</taxon>
        <taxon>Bacillati</taxon>
        <taxon>Bacillota</taxon>
        <taxon>Bacilli</taxon>
        <taxon>Lactobacillales</taxon>
        <taxon>Lactobacillaceae</taxon>
        <taxon>Lactiplantibacillus</taxon>
    </lineage>
</organism>
<comment type="catalytic activity">
    <reaction evidence="5">
        <text>N,N-dimethyl-1,4-phenylenediamine + anthranilate + 2 NAD(+) = 2-(4-dimethylaminophenyl)diazenylbenzoate + 2 NADH + 2 H(+)</text>
        <dbReference type="Rhea" id="RHEA:55872"/>
        <dbReference type="ChEBI" id="CHEBI:15378"/>
        <dbReference type="ChEBI" id="CHEBI:15783"/>
        <dbReference type="ChEBI" id="CHEBI:16567"/>
        <dbReference type="ChEBI" id="CHEBI:57540"/>
        <dbReference type="ChEBI" id="CHEBI:57945"/>
        <dbReference type="ChEBI" id="CHEBI:71579"/>
        <dbReference type="EC" id="1.7.1.17"/>
    </reaction>
    <physiologicalReaction direction="right-to-left" evidence="5">
        <dbReference type="Rhea" id="RHEA:55874"/>
    </physiologicalReaction>
</comment>
<dbReference type="PANTHER" id="PTHR43741">
    <property type="entry name" value="FMN-DEPENDENT NADH-AZOREDUCTASE 1"/>
    <property type="match status" value="1"/>
</dbReference>
<keyword evidence="1 6" id="KW-0285">Flavoprotein</keyword>
<sequence>MKLLMIQAHPATASHSNSLDVAERFRQAYQANHPDDEVIIRDVSAGSPGISSDLFGAMQHLRAGMAREALPASEQKLMQQRHLLIEEFVTADKYVFVNPNYNYFLPTEMKQYIDTIAAVRQLFYYTPAGPVGLLHDKKALHIQASGDIYHTGPNPQHTKDFGDEYLQYILQIFGVTDYHGLFIEGGRLNPEKTTDILASARQQAETLAATF</sequence>
<dbReference type="HAMAP" id="MF_01216">
    <property type="entry name" value="Azoreductase_type1"/>
    <property type="match status" value="1"/>
</dbReference>
<feature type="domain" description="Flavodoxin-like fold" evidence="7">
    <location>
        <begin position="1"/>
        <end position="206"/>
    </location>
</feature>
<comment type="cofactor">
    <cofactor evidence="6">
        <name>FMN</name>
        <dbReference type="ChEBI" id="CHEBI:58210"/>
    </cofactor>
    <text evidence="6">Binds 1 FMN per subunit.</text>
</comment>
<dbReference type="GO" id="GO:0009055">
    <property type="term" value="F:electron transfer activity"/>
    <property type="evidence" value="ECO:0007669"/>
    <property type="project" value="UniProtKB-UniRule"/>
</dbReference>
<dbReference type="GO" id="GO:0016652">
    <property type="term" value="F:oxidoreductase activity, acting on NAD(P)H as acceptor"/>
    <property type="evidence" value="ECO:0007669"/>
    <property type="project" value="UniProtKB-UniRule"/>
</dbReference>
<dbReference type="InterPro" id="IPR050104">
    <property type="entry name" value="FMN-dep_NADH:Q_OxRdtase_AzoR1"/>
</dbReference>
<dbReference type="GO" id="GO:0010181">
    <property type="term" value="F:FMN binding"/>
    <property type="evidence" value="ECO:0007669"/>
    <property type="project" value="UniProtKB-UniRule"/>
</dbReference>
<comment type="similarity">
    <text evidence="6">Belongs to the azoreductase type 1 family.</text>
</comment>
<dbReference type="Gene3D" id="3.40.50.360">
    <property type="match status" value="1"/>
</dbReference>
<dbReference type="Pfam" id="PF02525">
    <property type="entry name" value="Flavodoxin_2"/>
    <property type="match status" value="1"/>
</dbReference>
<evidence type="ECO:0000313" key="8">
    <source>
        <dbReference type="EMBL" id="KRO23731.1"/>
    </source>
</evidence>
<comment type="subunit">
    <text evidence="6">Homodimer.</text>
</comment>
<dbReference type="SUPFAM" id="SSF52218">
    <property type="entry name" value="Flavoproteins"/>
    <property type="match status" value="1"/>
</dbReference>
<comment type="caution">
    <text evidence="6">Lacks conserved residue(s) required for the propagation of feature annotation.</text>
</comment>
<keyword evidence="4 6" id="KW-0520">NAD</keyword>
<dbReference type="AlphaFoldDB" id="A0A0R2NJ46"/>
<gene>
    <name evidence="6" type="primary">azoR</name>
    <name evidence="8" type="ORF">DY78_GL001768</name>
</gene>
<keyword evidence="9" id="KW-1185">Reference proteome</keyword>
<comment type="function">
    <text evidence="6">Also exhibits azoreductase activity. Catalyzes the reductive cleavage of the azo bond in aromatic azo compounds to the corresponding amines.</text>
</comment>
<dbReference type="EC" id="1.6.5.-" evidence="6"/>
<comment type="catalytic activity">
    <reaction evidence="6">
        <text>2 a quinone + NADH + H(+) = 2 a 1,4-benzosemiquinone + NAD(+)</text>
        <dbReference type="Rhea" id="RHEA:65952"/>
        <dbReference type="ChEBI" id="CHEBI:15378"/>
        <dbReference type="ChEBI" id="CHEBI:57540"/>
        <dbReference type="ChEBI" id="CHEBI:57945"/>
        <dbReference type="ChEBI" id="CHEBI:132124"/>
        <dbReference type="ChEBI" id="CHEBI:134225"/>
    </reaction>
</comment>
<dbReference type="EC" id="1.7.1.17" evidence="6"/>
<proteinExistence type="inferred from homology"/>
<protein>
    <recommendedName>
        <fullName evidence="6">FMN dependent NADH:quinone oxidoreductase</fullName>
        <ecNumber evidence="6">1.6.5.-</ecNumber>
    </recommendedName>
    <alternativeName>
        <fullName evidence="6">Azo-dye reductase</fullName>
    </alternativeName>
    <alternativeName>
        <fullName evidence="6">FMN-dependent NADH-azo compound oxidoreductase</fullName>
    </alternativeName>
    <alternativeName>
        <fullName evidence="6">FMN-dependent NADH-azoreductase</fullName>
        <ecNumber evidence="6">1.7.1.17</ecNumber>
    </alternativeName>
</protein>
<accession>A0A0R2NJ46</accession>
<evidence type="ECO:0000256" key="6">
    <source>
        <dbReference type="HAMAP-Rule" id="MF_01216"/>
    </source>
</evidence>
<comment type="function">
    <text evidence="6">Quinone reductase that provides resistance to thiol-specific stress caused by electrophilic quinones.</text>
</comment>
<dbReference type="PANTHER" id="PTHR43741:SF7">
    <property type="entry name" value="FMN-DEPENDENT NADH:QUINONE OXIDOREDUCTASE"/>
    <property type="match status" value="1"/>
</dbReference>
<name>A0A0R2NJ46_9LACO</name>
<evidence type="ECO:0000256" key="1">
    <source>
        <dbReference type="ARBA" id="ARBA00022630"/>
    </source>
</evidence>
<dbReference type="EMBL" id="AYGX02000166">
    <property type="protein sequence ID" value="KRO23731.1"/>
    <property type="molecule type" value="Genomic_DNA"/>
</dbReference>
<evidence type="ECO:0000256" key="2">
    <source>
        <dbReference type="ARBA" id="ARBA00022643"/>
    </source>
</evidence>
<keyword evidence="2 6" id="KW-0288">FMN</keyword>
<dbReference type="GO" id="GO:0016655">
    <property type="term" value="F:oxidoreductase activity, acting on NAD(P)H, quinone or similar compound as acceptor"/>
    <property type="evidence" value="ECO:0007669"/>
    <property type="project" value="InterPro"/>
</dbReference>
<evidence type="ECO:0000256" key="4">
    <source>
        <dbReference type="ARBA" id="ARBA00023027"/>
    </source>
</evidence>
<dbReference type="Proteomes" id="UP000050920">
    <property type="component" value="Unassembled WGS sequence"/>
</dbReference>
<evidence type="ECO:0000313" key="9">
    <source>
        <dbReference type="Proteomes" id="UP000050920"/>
    </source>
</evidence>
<feature type="binding site" evidence="6">
    <location>
        <begin position="16"/>
        <end position="18"/>
    </location>
    <ligand>
        <name>FMN</name>
        <dbReference type="ChEBI" id="CHEBI:58210"/>
    </ligand>
</feature>
<dbReference type="InterPro" id="IPR023048">
    <property type="entry name" value="NADH:quinone_OxRdtase_FMN_depd"/>
</dbReference>
<keyword evidence="3 6" id="KW-0560">Oxidoreductase</keyword>